<keyword evidence="1" id="KW-0812">Transmembrane</keyword>
<feature type="chain" id="PRO_5042073272" description="DUF7707 domain-containing protein" evidence="2">
    <location>
        <begin position="19"/>
        <end position="190"/>
    </location>
</feature>
<evidence type="ECO:0000256" key="2">
    <source>
        <dbReference type="SAM" id="SignalP"/>
    </source>
</evidence>
<evidence type="ECO:0000313" key="5">
    <source>
        <dbReference type="Proteomes" id="UP001220324"/>
    </source>
</evidence>
<dbReference type="Pfam" id="PF24808">
    <property type="entry name" value="DUF7707"/>
    <property type="match status" value="1"/>
</dbReference>
<dbReference type="EMBL" id="JAQIZZ010000003">
    <property type="protein sequence ID" value="KAJ5547099.1"/>
    <property type="molecule type" value="Genomic_DNA"/>
</dbReference>
<dbReference type="PANTHER" id="PTHR38118:SF2">
    <property type="entry name" value="CDP-ALCOHOL PHOSPHATIDYLTRANSFERASE PROTEIN"/>
    <property type="match status" value="1"/>
</dbReference>
<feature type="signal peptide" evidence="2">
    <location>
        <begin position="1"/>
        <end position="18"/>
    </location>
</feature>
<dbReference type="PANTHER" id="PTHR38118">
    <property type="entry name" value="ANCHORED CELL WALL PROTEIN 11-RELATED"/>
    <property type="match status" value="1"/>
</dbReference>
<gene>
    <name evidence="4" type="ORF">N7494_004684</name>
</gene>
<evidence type="ECO:0000259" key="3">
    <source>
        <dbReference type="Pfam" id="PF24808"/>
    </source>
</evidence>
<sequence>MLSTLLVVLASAATMARGQYAPTINPDSVDLTDRQSWCNAQISSCPILCLQMPNTTGALINSCSPNTLYYVCECSNGLSPNASQYSQTMPYFICTEANNQCVSKCADSTCQSACRSDHPCGAQNPVRVNVTTKPSATPSAKVAANTTTSVALGTSTATGDATRLLAGDMGNVYGLCVLVGGFVVGFAALM</sequence>
<dbReference type="InterPro" id="IPR056124">
    <property type="entry name" value="DUF7707"/>
</dbReference>
<keyword evidence="1" id="KW-0472">Membrane</keyword>
<keyword evidence="1" id="KW-1133">Transmembrane helix</keyword>
<feature type="transmembrane region" description="Helical" evidence="1">
    <location>
        <begin position="172"/>
        <end position="189"/>
    </location>
</feature>
<name>A0AAD6D185_9EURO</name>
<keyword evidence="5" id="KW-1185">Reference proteome</keyword>
<protein>
    <recommendedName>
        <fullName evidence="3">DUF7707 domain-containing protein</fullName>
    </recommendedName>
</protein>
<dbReference type="AlphaFoldDB" id="A0AAD6D185"/>
<evidence type="ECO:0000313" key="4">
    <source>
        <dbReference type="EMBL" id="KAJ5547099.1"/>
    </source>
</evidence>
<proteinExistence type="predicted"/>
<comment type="caution">
    <text evidence="4">The sequence shown here is derived from an EMBL/GenBank/DDBJ whole genome shotgun (WGS) entry which is preliminary data.</text>
</comment>
<reference evidence="4 5" key="1">
    <citation type="journal article" date="2023" name="IMA Fungus">
        <title>Comparative genomic study of the Penicillium genus elucidates a diverse pangenome and 15 lateral gene transfer events.</title>
        <authorList>
            <person name="Petersen C."/>
            <person name="Sorensen T."/>
            <person name="Nielsen M.R."/>
            <person name="Sondergaard T.E."/>
            <person name="Sorensen J.L."/>
            <person name="Fitzpatrick D.A."/>
            <person name="Frisvad J.C."/>
            <person name="Nielsen K.L."/>
        </authorList>
    </citation>
    <scope>NUCLEOTIDE SEQUENCE [LARGE SCALE GENOMIC DNA]</scope>
    <source>
        <strain evidence="4 5">IBT 35679</strain>
    </source>
</reference>
<accession>A0AAD6D185</accession>
<keyword evidence="2" id="KW-0732">Signal</keyword>
<evidence type="ECO:0000256" key="1">
    <source>
        <dbReference type="SAM" id="Phobius"/>
    </source>
</evidence>
<organism evidence="4 5">
    <name type="scientific">Penicillium frequentans</name>
    <dbReference type="NCBI Taxonomy" id="3151616"/>
    <lineage>
        <taxon>Eukaryota</taxon>
        <taxon>Fungi</taxon>
        <taxon>Dikarya</taxon>
        <taxon>Ascomycota</taxon>
        <taxon>Pezizomycotina</taxon>
        <taxon>Eurotiomycetes</taxon>
        <taxon>Eurotiomycetidae</taxon>
        <taxon>Eurotiales</taxon>
        <taxon>Aspergillaceae</taxon>
        <taxon>Penicillium</taxon>
    </lineage>
</organism>
<dbReference type="Proteomes" id="UP001220324">
    <property type="component" value="Unassembled WGS sequence"/>
</dbReference>
<feature type="domain" description="DUF7707" evidence="3">
    <location>
        <begin position="23"/>
        <end position="125"/>
    </location>
</feature>